<protein>
    <submittedName>
        <fullName evidence="1">Uncharacterized protein</fullName>
    </submittedName>
</protein>
<dbReference type="Gramene" id="KGN57919">
    <property type="protein sequence ID" value="KGN57919"/>
    <property type="gene ID" value="Csa_3G390880"/>
</dbReference>
<proteinExistence type="predicted"/>
<reference evidence="1 2" key="1">
    <citation type="journal article" date="2009" name="Nat. Genet.">
        <title>The genome of the cucumber, Cucumis sativus L.</title>
        <authorList>
            <person name="Huang S."/>
            <person name="Li R."/>
            <person name="Zhang Z."/>
            <person name="Li L."/>
            <person name="Gu X."/>
            <person name="Fan W."/>
            <person name="Lucas W.J."/>
            <person name="Wang X."/>
            <person name="Xie B."/>
            <person name="Ni P."/>
            <person name="Ren Y."/>
            <person name="Zhu H."/>
            <person name="Li J."/>
            <person name="Lin K."/>
            <person name="Jin W."/>
            <person name="Fei Z."/>
            <person name="Li G."/>
            <person name="Staub J."/>
            <person name="Kilian A."/>
            <person name="van der Vossen E.A."/>
            <person name="Wu Y."/>
            <person name="Guo J."/>
            <person name="He J."/>
            <person name="Jia Z."/>
            <person name="Ren Y."/>
            <person name="Tian G."/>
            <person name="Lu Y."/>
            <person name="Ruan J."/>
            <person name="Qian W."/>
            <person name="Wang M."/>
            <person name="Huang Q."/>
            <person name="Li B."/>
            <person name="Xuan Z."/>
            <person name="Cao J."/>
            <person name="Asan"/>
            <person name="Wu Z."/>
            <person name="Zhang J."/>
            <person name="Cai Q."/>
            <person name="Bai Y."/>
            <person name="Zhao B."/>
            <person name="Han Y."/>
            <person name="Li Y."/>
            <person name="Li X."/>
            <person name="Wang S."/>
            <person name="Shi Q."/>
            <person name="Liu S."/>
            <person name="Cho W.K."/>
            <person name="Kim J.Y."/>
            <person name="Xu Y."/>
            <person name="Heller-Uszynska K."/>
            <person name="Miao H."/>
            <person name="Cheng Z."/>
            <person name="Zhang S."/>
            <person name="Wu J."/>
            <person name="Yang Y."/>
            <person name="Kang H."/>
            <person name="Li M."/>
            <person name="Liang H."/>
            <person name="Ren X."/>
            <person name="Shi Z."/>
            <person name="Wen M."/>
            <person name="Jian M."/>
            <person name="Yang H."/>
            <person name="Zhang G."/>
            <person name="Yang Z."/>
            <person name="Chen R."/>
            <person name="Liu S."/>
            <person name="Li J."/>
            <person name="Ma L."/>
            <person name="Liu H."/>
            <person name="Zhou Y."/>
            <person name="Zhao J."/>
            <person name="Fang X."/>
            <person name="Li G."/>
            <person name="Fang L."/>
            <person name="Li Y."/>
            <person name="Liu D."/>
            <person name="Zheng H."/>
            <person name="Zhang Y."/>
            <person name="Qin N."/>
            <person name="Li Z."/>
            <person name="Yang G."/>
            <person name="Yang S."/>
            <person name="Bolund L."/>
            <person name="Kristiansen K."/>
            <person name="Zheng H."/>
            <person name="Li S."/>
            <person name="Zhang X."/>
            <person name="Yang H."/>
            <person name="Wang J."/>
            <person name="Sun R."/>
            <person name="Zhang B."/>
            <person name="Jiang S."/>
            <person name="Wang J."/>
            <person name="Du Y."/>
            <person name="Li S."/>
        </authorList>
    </citation>
    <scope>NUCLEOTIDE SEQUENCE [LARGE SCALE GENOMIC DNA]</scope>
    <source>
        <strain evidence="2">cv. 9930</strain>
    </source>
</reference>
<reference evidence="1 2" key="3">
    <citation type="journal article" date="2010" name="BMC Genomics">
        <title>Transcriptome sequencing and comparative analysis of cucumber flowers with different sex types.</title>
        <authorList>
            <person name="Guo S."/>
            <person name="Zheng Y."/>
            <person name="Joung J.G."/>
            <person name="Liu S."/>
            <person name="Zhang Z."/>
            <person name="Crasta O.R."/>
            <person name="Sobral B.W."/>
            <person name="Xu Y."/>
            <person name="Huang S."/>
            <person name="Fei Z."/>
        </authorList>
    </citation>
    <scope>NUCLEOTIDE SEQUENCE [LARGE SCALE GENOMIC DNA]</scope>
    <source>
        <strain evidence="2">cv. 9930</strain>
    </source>
</reference>
<dbReference type="EMBL" id="CM002924">
    <property type="protein sequence ID" value="KGN57919.1"/>
    <property type="molecule type" value="Genomic_DNA"/>
</dbReference>
<dbReference type="AlphaFoldDB" id="A0A0A0LAC7"/>
<evidence type="ECO:0000313" key="2">
    <source>
        <dbReference type="Proteomes" id="UP000029981"/>
    </source>
</evidence>
<dbReference type="Proteomes" id="UP000029981">
    <property type="component" value="Chromosome 3"/>
</dbReference>
<sequence length="82" mass="9901">MEKYLQSKIPKIQIIGLYYRPGTETRHLVRYWGKLSRSHSYGRLTERARRKWAPGARPENSPLFDYDSWSTLRTLDKIEKRF</sequence>
<reference evidence="1 2" key="2">
    <citation type="journal article" date="2009" name="PLoS ONE">
        <title>An integrated genetic and cytogenetic map of the cucumber genome.</title>
        <authorList>
            <person name="Ren Y."/>
            <person name="Zhang Z."/>
            <person name="Liu J."/>
            <person name="Staub J.E."/>
            <person name="Han Y."/>
            <person name="Cheng Z."/>
            <person name="Li X."/>
            <person name="Lu J."/>
            <person name="Miao H."/>
            <person name="Kang H."/>
            <person name="Xie B."/>
            <person name="Gu X."/>
            <person name="Wang X."/>
            <person name="Du Y."/>
            <person name="Jin W."/>
            <person name="Huang S."/>
        </authorList>
    </citation>
    <scope>NUCLEOTIDE SEQUENCE [LARGE SCALE GENOMIC DNA]</scope>
    <source>
        <strain evidence="2">cv. 9930</strain>
    </source>
</reference>
<evidence type="ECO:0000313" key="1">
    <source>
        <dbReference type="EMBL" id="KGN57919.1"/>
    </source>
</evidence>
<accession>A0A0A0LAC7</accession>
<keyword evidence="2" id="KW-1185">Reference proteome</keyword>
<gene>
    <name evidence="1" type="ORF">Csa_3G390880</name>
</gene>
<name>A0A0A0LAC7_CUCSA</name>
<organism evidence="1 2">
    <name type="scientific">Cucumis sativus</name>
    <name type="common">Cucumber</name>
    <dbReference type="NCBI Taxonomy" id="3659"/>
    <lineage>
        <taxon>Eukaryota</taxon>
        <taxon>Viridiplantae</taxon>
        <taxon>Streptophyta</taxon>
        <taxon>Embryophyta</taxon>
        <taxon>Tracheophyta</taxon>
        <taxon>Spermatophyta</taxon>
        <taxon>Magnoliopsida</taxon>
        <taxon>eudicotyledons</taxon>
        <taxon>Gunneridae</taxon>
        <taxon>Pentapetalae</taxon>
        <taxon>rosids</taxon>
        <taxon>fabids</taxon>
        <taxon>Cucurbitales</taxon>
        <taxon>Cucurbitaceae</taxon>
        <taxon>Benincaseae</taxon>
        <taxon>Cucumis</taxon>
    </lineage>
</organism>
<reference evidence="1 2" key="4">
    <citation type="journal article" date="2011" name="BMC Genomics">
        <title>RNA-Seq improves annotation of protein-coding genes in the cucumber genome.</title>
        <authorList>
            <person name="Li Z."/>
            <person name="Zhang Z."/>
            <person name="Yan P."/>
            <person name="Huang S."/>
            <person name="Fei Z."/>
            <person name="Lin K."/>
        </authorList>
    </citation>
    <scope>NUCLEOTIDE SEQUENCE [LARGE SCALE GENOMIC DNA]</scope>
    <source>
        <strain evidence="2">cv. 9930</strain>
    </source>
</reference>